<name>A0A371F4H1_MUCPR</name>
<protein>
    <submittedName>
        <fullName evidence="4">Zinc finger protein ZAT9</fullName>
    </submittedName>
</protein>
<evidence type="ECO:0000313" key="4">
    <source>
        <dbReference type="EMBL" id="RDX73188.1"/>
    </source>
</evidence>
<dbReference type="InterPro" id="IPR036236">
    <property type="entry name" value="Znf_C2H2_sf"/>
</dbReference>
<feature type="compositionally biased region" description="Basic residues" evidence="2">
    <location>
        <begin position="438"/>
        <end position="449"/>
    </location>
</feature>
<keyword evidence="1" id="KW-0863">Zinc-finger</keyword>
<sequence>MDERKYVCKYCSKRFPCGKSLGGHIRTHMTEERSNNVDGDMLVKLDGVRKKRDLCCDDAAGNPIYGLRENPKKTTRFVHSGGDNDEQEERFCKECGKGFPSLKALCGHMACHSDKEKRTIIKFESSEKKLKLVMDSHSDTETSAPSHPRRSKRMRMKTINLSNHSFPSSSAVPLANGSSPVSEVEQEQEEVARCLMLLSRDSSFKGRFPSVTESSDNNSVILEAKSSSLDTRFGVTNGNNNNNFVSGNAYDPVEKKLLKFKDIKLKSVEFGASDNSGSRCFKYGPKTKMPHSDVSNDEFKWPKVGDKSRFSKAYDVESRKIVNRGKSKITAAVVKKLLMEDLDDDRTDGTARKFDSRKMSNYDSLSQNLVGVSSKKISNGFGNEVYENGSEGWKNECLVGERDNGSYDSIDGSDENSSETDTFPAPRAPNTKALNGKKSSKAKKKLKSKKSKEHECPICYKIFRSGQALGGHKRSHFIGGYAENSLENSYGFCFVPITICVVLHSILLPVGVSERTTGIIVALALMWAQDSSHQVESRGTQESNRM</sequence>
<feature type="domain" description="C2H2-type" evidence="3">
    <location>
        <begin position="6"/>
        <end position="33"/>
    </location>
</feature>
<dbReference type="EMBL" id="QJKJ01010616">
    <property type="protein sequence ID" value="RDX73188.1"/>
    <property type="molecule type" value="Genomic_DNA"/>
</dbReference>
<dbReference type="PANTHER" id="PTHR46869:SF1">
    <property type="entry name" value="C2H2-LIKE ZINC FINGER PROTEIN"/>
    <property type="match status" value="1"/>
</dbReference>
<dbReference type="SUPFAM" id="SSF57667">
    <property type="entry name" value="beta-beta-alpha zinc fingers"/>
    <property type="match status" value="2"/>
</dbReference>
<keyword evidence="1" id="KW-0862">Zinc</keyword>
<accession>A0A371F4H1</accession>
<dbReference type="Proteomes" id="UP000257109">
    <property type="component" value="Unassembled WGS sequence"/>
</dbReference>
<feature type="domain" description="C2H2-type" evidence="3">
    <location>
        <begin position="90"/>
        <end position="117"/>
    </location>
</feature>
<keyword evidence="5" id="KW-1185">Reference proteome</keyword>
<dbReference type="PROSITE" id="PS00028">
    <property type="entry name" value="ZINC_FINGER_C2H2_1"/>
    <property type="match status" value="3"/>
</dbReference>
<dbReference type="OrthoDB" id="9451254at2759"/>
<comment type="caution">
    <text evidence="4">The sequence shown here is derived from an EMBL/GenBank/DDBJ whole genome shotgun (WGS) entry which is preliminary data.</text>
</comment>
<dbReference type="AlphaFoldDB" id="A0A371F4H1"/>
<feature type="region of interest" description="Disordered" evidence="2">
    <location>
        <begin position="408"/>
        <end position="449"/>
    </location>
</feature>
<dbReference type="STRING" id="157652.A0A371F4H1"/>
<dbReference type="SMART" id="SM00355">
    <property type="entry name" value="ZnF_C2H2"/>
    <property type="match status" value="3"/>
</dbReference>
<dbReference type="InterPro" id="IPR013087">
    <property type="entry name" value="Znf_C2H2_type"/>
</dbReference>
<feature type="non-terminal residue" evidence="4">
    <location>
        <position position="1"/>
    </location>
</feature>
<proteinExistence type="predicted"/>
<gene>
    <name evidence="4" type="primary">ZAT9</name>
    <name evidence="4" type="ORF">CR513_47235</name>
</gene>
<feature type="domain" description="C2H2-type" evidence="3">
    <location>
        <begin position="454"/>
        <end position="476"/>
    </location>
</feature>
<organism evidence="4 5">
    <name type="scientific">Mucuna pruriens</name>
    <name type="common">Velvet bean</name>
    <name type="synonym">Dolichos pruriens</name>
    <dbReference type="NCBI Taxonomy" id="157652"/>
    <lineage>
        <taxon>Eukaryota</taxon>
        <taxon>Viridiplantae</taxon>
        <taxon>Streptophyta</taxon>
        <taxon>Embryophyta</taxon>
        <taxon>Tracheophyta</taxon>
        <taxon>Spermatophyta</taxon>
        <taxon>Magnoliopsida</taxon>
        <taxon>eudicotyledons</taxon>
        <taxon>Gunneridae</taxon>
        <taxon>Pentapetalae</taxon>
        <taxon>rosids</taxon>
        <taxon>fabids</taxon>
        <taxon>Fabales</taxon>
        <taxon>Fabaceae</taxon>
        <taxon>Papilionoideae</taxon>
        <taxon>50 kb inversion clade</taxon>
        <taxon>NPAAA clade</taxon>
        <taxon>indigoferoid/millettioid clade</taxon>
        <taxon>Phaseoleae</taxon>
        <taxon>Mucuna</taxon>
    </lineage>
</organism>
<evidence type="ECO:0000256" key="1">
    <source>
        <dbReference type="PROSITE-ProRule" id="PRU00042"/>
    </source>
</evidence>
<dbReference type="PANTHER" id="PTHR46869">
    <property type="entry name" value="C2H2-LIKE ZINC FINGER PROTEIN"/>
    <property type="match status" value="1"/>
</dbReference>
<keyword evidence="1" id="KW-0479">Metal-binding</keyword>
<dbReference type="GO" id="GO:0008270">
    <property type="term" value="F:zinc ion binding"/>
    <property type="evidence" value="ECO:0007669"/>
    <property type="project" value="UniProtKB-KW"/>
</dbReference>
<dbReference type="Gene3D" id="3.30.160.60">
    <property type="entry name" value="Classic Zinc Finger"/>
    <property type="match status" value="1"/>
</dbReference>
<dbReference type="PROSITE" id="PS50157">
    <property type="entry name" value="ZINC_FINGER_C2H2_2"/>
    <property type="match status" value="3"/>
</dbReference>
<reference evidence="4" key="1">
    <citation type="submission" date="2018-05" db="EMBL/GenBank/DDBJ databases">
        <title>Draft genome of Mucuna pruriens seed.</title>
        <authorList>
            <person name="Nnadi N.E."/>
            <person name="Vos R."/>
            <person name="Hasami M.H."/>
            <person name="Devisetty U.K."/>
            <person name="Aguiy J.C."/>
        </authorList>
    </citation>
    <scope>NUCLEOTIDE SEQUENCE [LARGE SCALE GENOMIC DNA]</scope>
    <source>
        <strain evidence="4">JCA_2017</strain>
    </source>
</reference>
<evidence type="ECO:0000259" key="3">
    <source>
        <dbReference type="PROSITE" id="PS50157"/>
    </source>
</evidence>
<evidence type="ECO:0000256" key="2">
    <source>
        <dbReference type="SAM" id="MobiDB-lite"/>
    </source>
</evidence>
<evidence type="ECO:0000313" key="5">
    <source>
        <dbReference type="Proteomes" id="UP000257109"/>
    </source>
</evidence>
<dbReference type="Pfam" id="PF13912">
    <property type="entry name" value="zf-C2H2_6"/>
    <property type="match status" value="3"/>
</dbReference>